<sequence length="250" mass="26011">MNTIQPSLHGPAEELRRLATAAAPTVHARPDLARVVLDRARRQRRARRLGKVAAGVGGGLVMVTTLAAATLLGRSDYVTVTQPSAAMEPTVHVGERVVLNKKLAPARGDVVIVHLTRDGDTYDAMLRVVGLPGDTIGCPAGPTGQCDAVERNGARVPEPYLGATVTDPFPAGTVPDHMIFLLGDNRAAANDSRFIGPVRLADLTGVAVQIEDRSGKVRAVPGAPAHPGPGDRDNVDPAGQVPPAGVATPR</sequence>
<dbReference type="PANTHER" id="PTHR43390">
    <property type="entry name" value="SIGNAL PEPTIDASE I"/>
    <property type="match status" value="1"/>
</dbReference>
<name>A0ABP8D7U9_9ACTN</name>
<keyword evidence="3" id="KW-0472">Membrane</keyword>
<keyword evidence="3" id="KW-0378">Hydrolase</keyword>
<comment type="catalytic activity">
    <reaction evidence="3">
        <text>Cleavage of hydrophobic, N-terminal signal or leader sequences from secreted and periplasmic proteins.</text>
        <dbReference type="EC" id="3.4.21.89"/>
    </reaction>
</comment>
<evidence type="ECO:0000256" key="2">
    <source>
        <dbReference type="ARBA" id="ARBA00009370"/>
    </source>
</evidence>
<comment type="subcellular location">
    <subcellularLocation>
        <location evidence="1">Cell membrane</location>
        <topology evidence="1">Single-pass type II membrane protein</topology>
    </subcellularLocation>
    <subcellularLocation>
        <location evidence="3">Membrane</location>
        <topology evidence="3">Single-pass type II membrane protein</topology>
    </subcellularLocation>
</comment>
<evidence type="ECO:0000313" key="6">
    <source>
        <dbReference type="EMBL" id="GAA4249508.1"/>
    </source>
</evidence>
<dbReference type="CDD" id="cd06530">
    <property type="entry name" value="S26_SPase_I"/>
    <property type="match status" value="1"/>
</dbReference>
<feature type="domain" description="Peptidase S26" evidence="5">
    <location>
        <begin position="61"/>
        <end position="208"/>
    </location>
</feature>
<feature type="region of interest" description="Disordered" evidence="4">
    <location>
        <begin position="215"/>
        <end position="250"/>
    </location>
</feature>
<gene>
    <name evidence="6" type="ORF">GCM10022255_033930</name>
</gene>
<evidence type="ECO:0000256" key="3">
    <source>
        <dbReference type="RuleBase" id="RU362042"/>
    </source>
</evidence>
<dbReference type="NCBIfam" id="TIGR02227">
    <property type="entry name" value="sigpep_I_bact"/>
    <property type="match status" value="1"/>
</dbReference>
<keyword evidence="3" id="KW-1133">Transmembrane helix</keyword>
<accession>A0ABP8D7U9</accession>
<comment type="caution">
    <text evidence="6">The sequence shown here is derived from an EMBL/GenBank/DDBJ whole genome shotgun (WGS) entry which is preliminary data.</text>
</comment>
<dbReference type="EMBL" id="BAABAT010000007">
    <property type="protein sequence ID" value="GAA4249508.1"/>
    <property type="molecule type" value="Genomic_DNA"/>
</dbReference>
<dbReference type="SUPFAM" id="SSF51306">
    <property type="entry name" value="LexA/Signal peptidase"/>
    <property type="match status" value="1"/>
</dbReference>
<dbReference type="PRINTS" id="PR00727">
    <property type="entry name" value="LEADERPTASE"/>
</dbReference>
<keyword evidence="3" id="KW-0645">Protease</keyword>
<organism evidence="6 7">
    <name type="scientific">Dactylosporangium darangshiense</name>
    <dbReference type="NCBI Taxonomy" id="579108"/>
    <lineage>
        <taxon>Bacteria</taxon>
        <taxon>Bacillati</taxon>
        <taxon>Actinomycetota</taxon>
        <taxon>Actinomycetes</taxon>
        <taxon>Micromonosporales</taxon>
        <taxon>Micromonosporaceae</taxon>
        <taxon>Dactylosporangium</taxon>
    </lineage>
</organism>
<dbReference type="RefSeq" id="WP_345127819.1">
    <property type="nucleotide sequence ID" value="NZ_BAABAT010000007.1"/>
</dbReference>
<evidence type="ECO:0000256" key="4">
    <source>
        <dbReference type="SAM" id="MobiDB-lite"/>
    </source>
</evidence>
<dbReference type="InterPro" id="IPR036286">
    <property type="entry name" value="LexA/Signal_pep-like_sf"/>
</dbReference>
<feature type="transmembrane region" description="Helical" evidence="3">
    <location>
        <begin position="49"/>
        <end position="72"/>
    </location>
</feature>
<dbReference type="Gene3D" id="2.10.109.10">
    <property type="entry name" value="Umud Fragment, subunit A"/>
    <property type="match status" value="1"/>
</dbReference>
<keyword evidence="7" id="KW-1185">Reference proteome</keyword>
<dbReference type="InterPro" id="IPR000223">
    <property type="entry name" value="Pept_S26A_signal_pept_1"/>
</dbReference>
<keyword evidence="3" id="KW-0812">Transmembrane</keyword>
<dbReference type="Proteomes" id="UP001500620">
    <property type="component" value="Unassembled WGS sequence"/>
</dbReference>
<dbReference type="Pfam" id="PF10502">
    <property type="entry name" value="Peptidase_S26"/>
    <property type="match status" value="1"/>
</dbReference>
<dbReference type="InterPro" id="IPR019533">
    <property type="entry name" value="Peptidase_S26"/>
</dbReference>
<protein>
    <recommendedName>
        <fullName evidence="3">Signal peptidase I</fullName>
        <ecNumber evidence="3">3.4.21.89</ecNumber>
    </recommendedName>
</protein>
<evidence type="ECO:0000256" key="1">
    <source>
        <dbReference type="ARBA" id="ARBA00004401"/>
    </source>
</evidence>
<dbReference type="PANTHER" id="PTHR43390:SF1">
    <property type="entry name" value="CHLOROPLAST PROCESSING PEPTIDASE"/>
    <property type="match status" value="1"/>
</dbReference>
<comment type="similarity">
    <text evidence="2 3">Belongs to the peptidase S26 family.</text>
</comment>
<evidence type="ECO:0000313" key="7">
    <source>
        <dbReference type="Proteomes" id="UP001500620"/>
    </source>
</evidence>
<proteinExistence type="inferred from homology"/>
<dbReference type="EC" id="3.4.21.89" evidence="3"/>
<reference evidence="7" key="1">
    <citation type="journal article" date="2019" name="Int. J. Syst. Evol. Microbiol.">
        <title>The Global Catalogue of Microorganisms (GCM) 10K type strain sequencing project: providing services to taxonomists for standard genome sequencing and annotation.</title>
        <authorList>
            <consortium name="The Broad Institute Genomics Platform"/>
            <consortium name="The Broad Institute Genome Sequencing Center for Infectious Disease"/>
            <person name="Wu L."/>
            <person name="Ma J."/>
        </authorList>
    </citation>
    <scope>NUCLEOTIDE SEQUENCE [LARGE SCALE GENOMIC DNA]</scope>
    <source>
        <strain evidence="7">JCM 17441</strain>
    </source>
</reference>
<evidence type="ECO:0000259" key="5">
    <source>
        <dbReference type="Pfam" id="PF10502"/>
    </source>
</evidence>